<name>A0ABW8VLQ7_9PROT</name>
<accession>A0ABW8VLQ7</accession>
<evidence type="ECO:0000313" key="2">
    <source>
        <dbReference type="Proteomes" id="UP001628281"/>
    </source>
</evidence>
<protein>
    <submittedName>
        <fullName evidence="1">Uncharacterized protein</fullName>
    </submittedName>
</protein>
<dbReference type="EMBL" id="JBJLSN010000146">
    <property type="protein sequence ID" value="MFL7906115.1"/>
    <property type="molecule type" value="Genomic_DNA"/>
</dbReference>
<evidence type="ECO:0000313" key="1">
    <source>
        <dbReference type="EMBL" id="MFL7906115.1"/>
    </source>
</evidence>
<gene>
    <name evidence="1" type="ORF">ACJ41P_33735</name>
</gene>
<comment type="caution">
    <text evidence="1">The sequence shown here is derived from an EMBL/GenBank/DDBJ whole genome shotgun (WGS) entry which is preliminary data.</text>
</comment>
<dbReference type="Proteomes" id="UP001628281">
    <property type="component" value="Unassembled WGS sequence"/>
</dbReference>
<feature type="non-terminal residue" evidence="1">
    <location>
        <position position="1"/>
    </location>
</feature>
<sequence>PQGVANKRGCHALTNRSQPVLLRTLNVACGAAQVIRMLTHYKHPLDDPDDLEGLAWVATELVAAMELMKGCFADLHRLAGGSAERHQG</sequence>
<organism evidence="1 2">
    <name type="scientific">Azospirillum argentinense</name>
    <dbReference type="NCBI Taxonomy" id="2970906"/>
    <lineage>
        <taxon>Bacteria</taxon>
        <taxon>Pseudomonadati</taxon>
        <taxon>Pseudomonadota</taxon>
        <taxon>Alphaproteobacteria</taxon>
        <taxon>Rhodospirillales</taxon>
        <taxon>Azospirillaceae</taxon>
        <taxon>Azospirillum</taxon>
    </lineage>
</organism>
<proteinExistence type="predicted"/>
<reference evidence="1 2" key="1">
    <citation type="submission" date="2024-11" db="EMBL/GenBank/DDBJ databases">
        <title>Draft genome sequences of two bacteria associated to sugarcane roots in Colombia.</title>
        <authorList>
            <person name="Pardo-Diaz S."/>
            <person name="Masmela-Mendoza J."/>
            <person name="Delgadillo-Duran P."/>
            <person name="Bautista E.J."/>
            <person name="Rojas-Tapias D.F."/>
        </authorList>
    </citation>
    <scope>NUCLEOTIDE SEQUENCE [LARGE SCALE GENOMIC DNA]</scope>
    <source>
        <strain evidence="1 2">Ap18</strain>
    </source>
</reference>
<dbReference type="RefSeq" id="WP_407826122.1">
    <property type="nucleotide sequence ID" value="NZ_JBJLSN010000146.1"/>
</dbReference>
<keyword evidence="2" id="KW-1185">Reference proteome</keyword>